<dbReference type="RefSeq" id="WP_058853013.1">
    <property type="nucleotide sequence ID" value="NZ_BMMH01000001.1"/>
</dbReference>
<reference evidence="2" key="2">
    <citation type="submission" date="2020-09" db="EMBL/GenBank/DDBJ databases">
        <authorList>
            <person name="Sun Q."/>
            <person name="Zhou Y."/>
        </authorList>
    </citation>
    <scope>NUCLEOTIDE SEQUENCE</scope>
    <source>
        <strain evidence="2">CGMCC 4.3508</strain>
    </source>
</reference>
<accession>A0A917R524</accession>
<evidence type="ECO:0000256" key="1">
    <source>
        <dbReference type="SAM" id="MobiDB-lite"/>
    </source>
</evidence>
<feature type="region of interest" description="Disordered" evidence="1">
    <location>
        <begin position="1"/>
        <end position="31"/>
    </location>
</feature>
<protein>
    <submittedName>
        <fullName evidence="2">Uncharacterized protein</fullName>
    </submittedName>
</protein>
<name>A0A917R524_9NOCA</name>
<gene>
    <name evidence="2" type="ORF">GCM10011588_01220</name>
</gene>
<proteinExistence type="predicted"/>
<dbReference type="EMBL" id="BMMH01000001">
    <property type="protein sequence ID" value="GGK90729.1"/>
    <property type="molecule type" value="Genomic_DNA"/>
</dbReference>
<comment type="caution">
    <text evidence="2">The sequence shown here is derived from an EMBL/GenBank/DDBJ whole genome shotgun (WGS) entry which is preliminary data.</text>
</comment>
<dbReference type="AlphaFoldDB" id="A0A917R524"/>
<evidence type="ECO:0000313" key="2">
    <source>
        <dbReference type="EMBL" id="GGK90729.1"/>
    </source>
</evidence>
<evidence type="ECO:0000313" key="3">
    <source>
        <dbReference type="Proteomes" id="UP000638263"/>
    </source>
</evidence>
<sequence>MTHSDTARARAGRAARVRADHPPATVAGAGSEGDPLVAAVRRIRSFLWEGWRFQAGLAARAPHLFLSGWSW</sequence>
<keyword evidence="3" id="KW-1185">Reference proteome</keyword>
<organism evidence="2 3">
    <name type="scientific">Nocardia jinanensis</name>
    <dbReference type="NCBI Taxonomy" id="382504"/>
    <lineage>
        <taxon>Bacteria</taxon>
        <taxon>Bacillati</taxon>
        <taxon>Actinomycetota</taxon>
        <taxon>Actinomycetes</taxon>
        <taxon>Mycobacteriales</taxon>
        <taxon>Nocardiaceae</taxon>
        <taxon>Nocardia</taxon>
    </lineage>
</organism>
<dbReference type="Proteomes" id="UP000638263">
    <property type="component" value="Unassembled WGS sequence"/>
</dbReference>
<reference evidence="2" key="1">
    <citation type="journal article" date="2014" name="Int. J. Syst. Evol. Microbiol.">
        <title>Complete genome sequence of Corynebacterium casei LMG S-19264T (=DSM 44701T), isolated from a smear-ripened cheese.</title>
        <authorList>
            <consortium name="US DOE Joint Genome Institute (JGI-PGF)"/>
            <person name="Walter F."/>
            <person name="Albersmeier A."/>
            <person name="Kalinowski J."/>
            <person name="Ruckert C."/>
        </authorList>
    </citation>
    <scope>NUCLEOTIDE SEQUENCE</scope>
    <source>
        <strain evidence="2">CGMCC 4.3508</strain>
    </source>
</reference>